<dbReference type="EMBL" id="JANUGW010000006">
    <property type="protein sequence ID" value="MCS0582148.1"/>
    <property type="molecule type" value="Genomic_DNA"/>
</dbReference>
<dbReference type="Proteomes" id="UP001204151">
    <property type="component" value="Unassembled WGS sequence"/>
</dbReference>
<evidence type="ECO:0000256" key="1">
    <source>
        <dbReference type="SAM" id="SignalP"/>
    </source>
</evidence>
<dbReference type="RefSeq" id="WP_258816716.1">
    <property type="nucleotide sequence ID" value="NZ_JANUGW010000006.1"/>
</dbReference>
<organism evidence="2 3">
    <name type="scientific">Massilia pinisoli</name>
    <dbReference type="NCBI Taxonomy" id="1772194"/>
    <lineage>
        <taxon>Bacteria</taxon>
        <taxon>Pseudomonadati</taxon>
        <taxon>Pseudomonadota</taxon>
        <taxon>Betaproteobacteria</taxon>
        <taxon>Burkholderiales</taxon>
        <taxon>Oxalobacteraceae</taxon>
        <taxon>Telluria group</taxon>
        <taxon>Massilia</taxon>
    </lineage>
</organism>
<evidence type="ECO:0000313" key="3">
    <source>
        <dbReference type="Proteomes" id="UP001204151"/>
    </source>
</evidence>
<protein>
    <submittedName>
        <fullName evidence="2">Uncharacterized protein</fullName>
    </submittedName>
</protein>
<proteinExistence type="predicted"/>
<sequence>MNPLRLVALLCTAVCLNAAAHRFHAGITDISYNARTGSTEIVHTYMAHDVESLLTALYQRQFDLSDPDDQAVLRRYVEKQFWLADKDGHHLPLGWVGVTVDTDSVVVYQEAVRTPVTQVETIHDAVLSDFLPDQQNTVNLTANGSLRTFGFTNSRTELAVH</sequence>
<feature type="chain" id="PRO_5047175509" evidence="1">
    <location>
        <begin position="26"/>
        <end position="161"/>
    </location>
</feature>
<comment type="caution">
    <text evidence="2">The sequence shown here is derived from an EMBL/GenBank/DDBJ whole genome shotgun (WGS) entry which is preliminary data.</text>
</comment>
<reference evidence="2 3" key="1">
    <citation type="submission" date="2022-08" db="EMBL/GenBank/DDBJ databases">
        <title>Reclassification of Massilia species as members of the genera Telluria, Duganella, Pseudoduganella, Mokoshia gen. nov. and Zemynaea gen. nov. using orthogonal and non-orthogonal genome-based approaches.</title>
        <authorList>
            <person name="Bowman J.P."/>
        </authorList>
    </citation>
    <scope>NUCLEOTIDE SEQUENCE [LARGE SCALE GENOMIC DNA]</scope>
    <source>
        <strain evidence="2 3">JCM 31316</strain>
    </source>
</reference>
<accession>A0ABT1ZQE5</accession>
<name>A0ABT1ZQE5_9BURK</name>
<dbReference type="Pfam" id="PF20420">
    <property type="entry name" value="DUF6702"/>
    <property type="match status" value="1"/>
</dbReference>
<evidence type="ECO:0000313" key="2">
    <source>
        <dbReference type="EMBL" id="MCS0582148.1"/>
    </source>
</evidence>
<gene>
    <name evidence="2" type="ORF">NX784_11145</name>
</gene>
<keyword evidence="1" id="KW-0732">Signal</keyword>
<keyword evidence="3" id="KW-1185">Reference proteome</keyword>
<dbReference type="InterPro" id="IPR046525">
    <property type="entry name" value="DUF6702"/>
</dbReference>
<feature type="signal peptide" evidence="1">
    <location>
        <begin position="1"/>
        <end position="25"/>
    </location>
</feature>